<gene>
    <name evidence="1" type="ORF">B6F84_00645</name>
</gene>
<reference evidence="1 2" key="1">
    <citation type="submission" date="2017-03" db="EMBL/GenBank/DDBJ databases">
        <title>Sulfur activation and transportation mechanism of thermophilic Archaea Acidianus manzaensis YN-25.</title>
        <authorList>
            <person name="Ma Y."/>
            <person name="Yang Y."/>
            <person name="Xia J."/>
        </authorList>
    </citation>
    <scope>NUCLEOTIDE SEQUENCE [LARGE SCALE GENOMIC DNA]</scope>
    <source>
        <strain evidence="1 2">YN-25</strain>
    </source>
</reference>
<dbReference type="GeneID" id="41589380"/>
<dbReference type="Proteomes" id="UP000193404">
    <property type="component" value="Chromosome"/>
</dbReference>
<proteinExistence type="predicted"/>
<accession>A0A1W6JWN5</accession>
<protein>
    <recommendedName>
        <fullName evidence="3">TRASH domain-containing protein</fullName>
    </recommendedName>
</protein>
<dbReference type="EMBL" id="CP020477">
    <property type="protein sequence ID" value="ARM74678.1"/>
    <property type="molecule type" value="Genomic_DNA"/>
</dbReference>
<dbReference type="Pfam" id="PF11494">
    <property type="entry name" value="Ta0938"/>
    <property type="match status" value="1"/>
</dbReference>
<evidence type="ECO:0008006" key="3">
    <source>
        <dbReference type="Google" id="ProtNLM"/>
    </source>
</evidence>
<sequence>MKIIVNGKEAGTKETGCAICGSDWGSYYAKVDGEELFFCCDICAKEFSNMIQEVKNRTNWNKIDEVNIRGNWSMGRHVMARSGVQRYYFYITFDEDGNIRTFKPE</sequence>
<name>A0A1W6JWN5_9CREN</name>
<dbReference type="RefSeq" id="WP_148690425.1">
    <property type="nucleotide sequence ID" value="NZ_CP020477.1"/>
</dbReference>
<evidence type="ECO:0000313" key="1">
    <source>
        <dbReference type="EMBL" id="ARM74678.1"/>
    </source>
</evidence>
<keyword evidence="2" id="KW-1185">Reference proteome</keyword>
<dbReference type="AlphaFoldDB" id="A0A1W6JWN5"/>
<dbReference type="STRING" id="282676.B6F84_00645"/>
<evidence type="ECO:0000313" key="2">
    <source>
        <dbReference type="Proteomes" id="UP000193404"/>
    </source>
</evidence>
<dbReference type="OrthoDB" id="33200at2157"/>
<dbReference type="KEGG" id="aman:B6F84_00645"/>
<dbReference type="InterPro" id="IPR021585">
    <property type="entry name" value="Ta0938"/>
</dbReference>
<organism evidence="1 2">
    <name type="scientific">Acidianus manzaensis</name>
    <dbReference type="NCBI Taxonomy" id="282676"/>
    <lineage>
        <taxon>Archaea</taxon>
        <taxon>Thermoproteota</taxon>
        <taxon>Thermoprotei</taxon>
        <taxon>Sulfolobales</taxon>
        <taxon>Sulfolobaceae</taxon>
        <taxon>Acidianus</taxon>
    </lineage>
</organism>